<dbReference type="GO" id="GO:0032259">
    <property type="term" value="P:methylation"/>
    <property type="evidence" value="ECO:0007669"/>
    <property type="project" value="UniProtKB-KW"/>
</dbReference>
<dbReference type="InterPro" id="IPR029063">
    <property type="entry name" value="SAM-dependent_MTases_sf"/>
</dbReference>
<evidence type="ECO:0000256" key="3">
    <source>
        <dbReference type="ARBA" id="ARBA00022679"/>
    </source>
</evidence>
<proteinExistence type="predicted"/>
<evidence type="ECO:0000313" key="7">
    <source>
        <dbReference type="Proteomes" id="UP001208689"/>
    </source>
</evidence>
<evidence type="ECO:0000256" key="1">
    <source>
        <dbReference type="ARBA" id="ARBA00005189"/>
    </source>
</evidence>
<name>A0ABY6HS85_9ARCH</name>
<dbReference type="Pfam" id="PF08241">
    <property type="entry name" value="Methyltransf_11"/>
    <property type="match status" value="1"/>
</dbReference>
<keyword evidence="6" id="KW-0830">Ubiquinone</keyword>
<evidence type="ECO:0000313" key="6">
    <source>
        <dbReference type="EMBL" id="UYP45329.1"/>
    </source>
</evidence>
<evidence type="ECO:0000256" key="2">
    <source>
        <dbReference type="ARBA" id="ARBA00022603"/>
    </source>
</evidence>
<keyword evidence="3 6" id="KW-0808">Transferase</keyword>
<dbReference type="PANTHER" id="PTHR44307">
    <property type="entry name" value="PHOSPHOETHANOLAMINE METHYLTRANSFERASE"/>
    <property type="match status" value="1"/>
</dbReference>
<feature type="domain" description="Methyltransferase type 11" evidence="5">
    <location>
        <begin position="28"/>
        <end position="124"/>
    </location>
</feature>
<organism evidence="6 7">
    <name type="scientific">Candidatus Lokiarchaeum ossiferum</name>
    <dbReference type="NCBI Taxonomy" id="2951803"/>
    <lineage>
        <taxon>Archaea</taxon>
        <taxon>Promethearchaeati</taxon>
        <taxon>Promethearchaeota</taxon>
        <taxon>Promethearchaeia</taxon>
        <taxon>Promethearchaeales</taxon>
        <taxon>Promethearchaeaceae</taxon>
        <taxon>Candidatus Lokiarchaeum</taxon>
    </lineage>
</organism>
<dbReference type="InterPro" id="IPR013216">
    <property type="entry name" value="Methyltransf_11"/>
</dbReference>
<keyword evidence="2 6" id="KW-0489">Methyltransferase</keyword>
<sequence length="204" mass="23598">MNRKQYTTELIDLLYFCEQYSAGKKVLDCGAGGSYPKLAFFGDKDYELYGIDSDDEALQSAHQFAQKNQIEINFKKADIRSIPYPDNHFDVVYSYNTIFHMKKIEIKKAVDEIIRILKPGGIGFINFIDIKDDIHKTDTEDEPGEYVSSGDGYDIIHTLLSEDECEAMLSGVKILEKQQKYITRLNIDQPYKYGFLDYFFQKES</sequence>
<dbReference type="CDD" id="cd02440">
    <property type="entry name" value="AdoMet_MTases"/>
    <property type="match status" value="1"/>
</dbReference>
<dbReference type="Gene3D" id="3.40.50.150">
    <property type="entry name" value="Vaccinia Virus protein VP39"/>
    <property type="match status" value="1"/>
</dbReference>
<evidence type="ECO:0000256" key="4">
    <source>
        <dbReference type="ARBA" id="ARBA00025707"/>
    </source>
</evidence>
<keyword evidence="7" id="KW-1185">Reference proteome</keyword>
<gene>
    <name evidence="6" type="ORF">NEF87_001614</name>
</gene>
<dbReference type="EC" id="2.1.1.222" evidence="6"/>
<comment type="pathway">
    <text evidence="1">Lipid metabolism.</text>
</comment>
<dbReference type="SUPFAM" id="SSF53335">
    <property type="entry name" value="S-adenosyl-L-methionine-dependent methyltransferases"/>
    <property type="match status" value="1"/>
</dbReference>
<evidence type="ECO:0000259" key="5">
    <source>
        <dbReference type="Pfam" id="PF08241"/>
    </source>
</evidence>
<dbReference type="GO" id="GO:0102208">
    <property type="term" value="F:2-polyprenyl-6-hydroxyphenol methylase activity"/>
    <property type="evidence" value="ECO:0007669"/>
    <property type="project" value="UniProtKB-EC"/>
</dbReference>
<reference evidence="6" key="1">
    <citation type="submission" date="2022-09" db="EMBL/GenBank/DDBJ databases">
        <title>Actin cytoskeleton and complex cell architecture in an #Asgard archaeon.</title>
        <authorList>
            <person name="Ponce Toledo R.I."/>
            <person name="Schleper C."/>
            <person name="Rodrigues Oliveira T."/>
            <person name="Wollweber F."/>
            <person name="Xu J."/>
            <person name="Rittmann S."/>
            <person name="Klingl A."/>
            <person name="Pilhofer M."/>
        </authorList>
    </citation>
    <scope>NUCLEOTIDE SEQUENCE</scope>
    <source>
        <strain evidence="6">B-35</strain>
    </source>
</reference>
<dbReference type="EMBL" id="CP104013">
    <property type="protein sequence ID" value="UYP45329.1"/>
    <property type="molecule type" value="Genomic_DNA"/>
</dbReference>
<dbReference type="Proteomes" id="UP001208689">
    <property type="component" value="Chromosome"/>
</dbReference>
<dbReference type="PANTHER" id="PTHR44307:SF2">
    <property type="entry name" value="PHOSPHOETHANOLAMINE METHYLTRANSFERASE ISOFORM X1"/>
    <property type="match status" value="1"/>
</dbReference>
<protein>
    <submittedName>
        <fullName evidence="6">Ubiquinone biosynthesis O-methyltransferase, mitochondrial</fullName>
        <ecNumber evidence="6">2.1.1.222</ecNumber>
    </submittedName>
</protein>
<comment type="pathway">
    <text evidence="4">Phospholipid metabolism.</text>
</comment>
<accession>A0ABY6HS85</accession>